<proteinExistence type="predicted"/>
<dbReference type="EMBL" id="QFOI01000297">
    <property type="protein sequence ID" value="PZP44840.1"/>
    <property type="molecule type" value="Genomic_DNA"/>
</dbReference>
<reference evidence="1 2" key="1">
    <citation type="submission" date="2017-11" db="EMBL/GenBank/DDBJ databases">
        <title>Infants hospitalized years apart are colonized by the same room-sourced microbial strains.</title>
        <authorList>
            <person name="Brooks B."/>
            <person name="Olm M.R."/>
            <person name="Firek B.A."/>
            <person name="Baker R."/>
            <person name="Thomas B.C."/>
            <person name="Morowitz M.J."/>
            <person name="Banfield J.F."/>
        </authorList>
    </citation>
    <scope>NUCLEOTIDE SEQUENCE [LARGE SCALE GENOMIC DNA]</scope>
    <source>
        <strain evidence="1">S2_009_000_R2_76</strain>
    </source>
</reference>
<sequence length="151" mass="17228">MKNKATKPQIQKINILLRELGIYEDKEVLVAGYTGSRTTHISEMYTNEARALIQKLVTLSPKEKLKNNVIHLGYRCGLLYGETDVDKKINVAKLNIFLRQRGSVKKDLDKMNMEELTKTKRQFEAMLKSSEMTKATKATKNLLQELDIAVA</sequence>
<organism evidence="1 2">
    <name type="scientific">Pseudopedobacter saltans</name>
    <dbReference type="NCBI Taxonomy" id="151895"/>
    <lineage>
        <taxon>Bacteria</taxon>
        <taxon>Pseudomonadati</taxon>
        <taxon>Bacteroidota</taxon>
        <taxon>Sphingobacteriia</taxon>
        <taxon>Sphingobacteriales</taxon>
        <taxon>Sphingobacteriaceae</taxon>
        <taxon>Pseudopedobacter</taxon>
    </lineage>
</organism>
<protein>
    <submittedName>
        <fullName evidence="1">Uncharacterized protein</fullName>
    </submittedName>
</protein>
<name>A0A2W5EU07_9SPHI</name>
<accession>A0A2W5EU07</accession>
<comment type="caution">
    <text evidence="1">The sequence shown here is derived from an EMBL/GenBank/DDBJ whole genome shotgun (WGS) entry which is preliminary data.</text>
</comment>
<gene>
    <name evidence="1" type="ORF">DI598_14040</name>
</gene>
<evidence type="ECO:0000313" key="1">
    <source>
        <dbReference type="EMBL" id="PZP44840.1"/>
    </source>
</evidence>
<evidence type="ECO:0000313" key="2">
    <source>
        <dbReference type="Proteomes" id="UP000249645"/>
    </source>
</evidence>
<dbReference type="AlphaFoldDB" id="A0A2W5EU07"/>
<dbReference type="Proteomes" id="UP000249645">
    <property type="component" value="Unassembled WGS sequence"/>
</dbReference>